<evidence type="ECO:0000256" key="1">
    <source>
        <dbReference type="SAM" id="MobiDB-lite"/>
    </source>
</evidence>
<reference evidence="2" key="1">
    <citation type="submission" date="2014-12" db="EMBL/GenBank/DDBJ databases">
        <title>Insight into the proteome of Arion vulgaris.</title>
        <authorList>
            <person name="Aradska J."/>
            <person name="Bulat T."/>
            <person name="Smidak R."/>
            <person name="Sarate P."/>
            <person name="Gangsoo J."/>
            <person name="Sialana F."/>
            <person name="Bilban M."/>
            <person name="Lubec G."/>
        </authorList>
    </citation>
    <scope>NUCLEOTIDE SEQUENCE</scope>
    <source>
        <tissue evidence="2">Skin</tissue>
    </source>
</reference>
<proteinExistence type="predicted"/>
<organism evidence="2">
    <name type="scientific">Arion vulgaris</name>
    <dbReference type="NCBI Taxonomy" id="1028688"/>
    <lineage>
        <taxon>Eukaryota</taxon>
        <taxon>Metazoa</taxon>
        <taxon>Spiralia</taxon>
        <taxon>Lophotrochozoa</taxon>
        <taxon>Mollusca</taxon>
        <taxon>Gastropoda</taxon>
        <taxon>Heterobranchia</taxon>
        <taxon>Euthyneura</taxon>
        <taxon>Panpulmonata</taxon>
        <taxon>Eupulmonata</taxon>
        <taxon>Stylommatophora</taxon>
        <taxon>Helicina</taxon>
        <taxon>Arionoidea</taxon>
        <taxon>Arionidae</taxon>
        <taxon>Arion</taxon>
    </lineage>
</organism>
<sequence>PRSPPPPFSSWSFRNLNRNGPTNTGTSRIQEALRRFPGMHISIEDFFASLRGLQDNENEGPPPSFEEALKILESA</sequence>
<protein>
    <submittedName>
        <fullName evidence="2">Uncharacterized protein</fullName>
    </submittedName>
</protein>
<feature type="region of interest" description="Disordered" evidence="1">
    <location>
        <begin position="53"/>
        <end position="75"/>
    </location>
</feature>
<name>A0A0B6XWK5_9EUPU</name>
<dbReference type="AlphaFoldDB" id="A0A0B6XWK5"/>
<feature type="compositionally biased region" description="Polar residues" evidence="1">
    <location>
        <begin position="15"/>
        <end position="26"/>
    </location>
</feature>
<feature type="non-terminal residue" evidence="2">
    <location>
        <position position="1"/>
    </location>
</feature>
<gene>
    <name evidence="2" type="primary">ORF3489</name>
</gene>
<feature type="non-terminal residue" evidence="2">
    <location>
        <position position="75"/>
    </location>
</feature>
<accession>A0A0B6XWK5</accession>
<feature type="region of interest" description="Disordered" evidence="1">
    <location>
        <begin position="1"/>
        <end position="26"/>
    </location>
</feature>
<evidence type="ECO:0000313" key="2">
    <source>
        <dbReference type="EMBL" id="CEK48258.1"/>
    </source>
</evidence>
<dbReference type="EMBL" id="HACG01001393">
    <property type="protein sequence ID" value="CEK48258.1"/>
    <property type="molecule type" value="Transcribed_RNA"/>
</dbReference>